<evidence type="ECO:0008006" key="3">
    <source>
        <dbReference type="Google" id="ProtNLM"/>
    </source>
</evidence>
<dbReference type="Proteomes" id="UP000618926">
    <property type="component" value="Unassembled WGS sequence"/>
</dbReference>
<accession>A0ABR9NY91</accession>
<evidence type="ECO:0000313" key="1">
    <source>
        <dbReference type="EMBL" id="MBE2889213.1"/>
    </source>
</evidence>
<gene>
    <name evidence="1" type="ORF">IIE05_14710</name>
</gene>
<name>A0ABR9NY91_9BACT</name>
<dbReference type="EMBL" id="JADBFD010000024">
    <property type="protein sequence ID" value="MBE2889213.1"/>
    <property type="molecule type" value="Genomic_DNA"/>
</dbReference>
<comment type="caution">
    <text evidence="1">The sequence shown here is derived from an EMBL/GenBank/DDBJ whole genome shotgun (WGS) entry which is preliminary data.</text>
</comment>
<dbReference type="RefSeq" id="WP_192905878.1">
    <property type="nucleotide sequence ID" value="NZ_JADBFD010000024.1"/>
</dbReference>
<protein>
    <recommendedName>
        <fullName evidence="3">DUF1990 domain-containing protein</fullName>
    </recommendedName>
</protein>
<organism evidence="1 2">
    <name type="scientific">Geobacter anodireducens</name>
    <dbReference type="NCBI Taxonomy" id="1340425"/>
    <lineage>
        <taxon>Bacteria</taxon>
        <taxon>Pseudomonadati</taxon>
        <taxon>Thermodesulfobacteriota</taxon>
        <taxon>Desulfuromonadia</taxon>
        <taxon>Geobacterales</taxon>
        <taxon>Geobacteraceae</taxon>
        <taxon>Geobacter</taxon>
    </lineage>
</organism>
<evidence type="ECO:0000313" key="2">
    <source>
        <dbReference type="Proteomes" id="UP000618926"/>
    </source>
</evidence>
<proteinExistence type="predicted"/>
<sequence>MSNTEGPFTREIACQQILMEDSSVFSVQWTTVPSDLRPRLSAEFLLERYLAYIRRFTLTLIRPVVAADGIAFRLAGTGRSLILFTPPTRRDGPGHEALTLRICGGFLVQARQCDRGELSFMLDDDVSGVRLTLRLTDYCPLLLGSSEPSRLRKWLYRFTQAYIHKVVTVRFLARVYADLAGGGGCVRVVRARVREGEEL</sequence>
<keyword evidence="2" id="KW-1185">Reference proteome</keyword>
<reference evidence="1 2" key="1">
    <citation type="submission" date="2020-10" db="EMBL/GenBank/DDBJ databases">
        <title>Investigation of anaerobic biodegradation of phenanthrene by a sulfate-dependent Geobacter anodireducens strain PheS2.</title>
        <authorList>
            <person name="Zhang Z."/>
        </authorList>
    </citation>
    <scope>NUCLEOTIDE SEQUENCE [LARGE SCALE GENOMIC DNA]</scope>
    <source>
        <strain evidence="1 2">PheS2</strain>
    </source>
</reference>